<evidence type="ECO:0000259" key="8">
    <source>
        <dbReference type="Pfam" id="PF00326"/>
    </source>
</evidence>
<dbReference type="InterPro" id="IPR023302">
    <property type="entry name" value="Pept_S9A_N"/>
</dbReference>
<feature type="domain" description="Peptidase S9A N-terminal" evidence="9">
    <location>
        <begin position="163"/>
        <end position="430"/>
    </location>
</feature>
<feature type="compositionally biased region" description="Low complexity" evidence="7">
    <location>
        <begin position="53"/>
        <end position="63"/>
    </location>
</feature>
<keyword evidence="3" id="KW-0007">Acetylation</keyword>
<dbReference type="InterPro" id="IPR029058">
    <property type="entry name" value="AB_hydrolase_fold"/>
</dbReference>
<evidence type="ECO:0000313" key="11">
    <source>
        <dbReference type="Proteomes" id="UP001164459"/>
    </source>
</evidence>
<evidence type="ECO:0000256" key="2">
    <source>
        <dbReference type="ARBA" id="ARBA00022801"/>
    </source>
</evidence>
<evidence type="ECO:0000256" key="1">
    <source>
        <dbReference type="ARBA" id="ARBA00005228"/>
    </source>
</evidence>
<dbReference type="SUPFAM" id="SSF53474">
    <property type="entry name" value="alpha/beta-Hydrolases"/>
    <property type="match status" value="1"/>
</dbReference>
<sequence>MPTSHRVCLLLLAAAACDAPPSKDAPKVATIQAKRAESGKADAAVADAKAADVTAPATRADAPPSGTVPGGPASDSIVTMPDSLTAENIPPIPREIADGVGTYSETRSAVALQWHPRDHSLLIRTRFADTDQVHEVKMAGGDRRQLTFFSDRVGGAVYPPVGDGGFLVLSKDIGGNEFAQNWRFDRADGKLTLLTDGASKNSLGPWTRAGDKFAYTSTRRNKKDTDFYVVDPRDPGTDKLIAEVDGGGWAPEDFSADGNQILAQQYVSVNESYLWLFDLVTGDRTKLTEKTGDTPVAWSGASFTADGKGVITTTDGAGEFRQLVTLDLASKQTSPLGPAVDWDVSDFAVSHDRKRLASVVNEGGVDRLRLHDLPSGRERPIKTRLPAGTIGGLHFHPDGKLLAFTLSSARSPADTYVLDVQSGAIERWTESEVGTLNPATFSEPELVQWKSFDEREIPGFYYRPPARFTGKRPVIVIVHGGPEGQSQTGFIYRNNYYLNELGVAVLYPNVRGSTGYGKTYVRLDNGVQREDSVKDLGAALDWIASRPELDAERVMIMGGSYGGYMTLAASVHFADRIRCAVDIVGISNFVTFLENTEAYRRDLRRAEYGDERDPEIRKKLLEISPLTRAAEIKKPLFVVQGKNDPRVPASEAHQIVANLKERGTPVWYLEGKDEGHGFSKKRNQDYQMYATILFMKKFLLDGMTE</sequence>
<dbReference type="Pfam" id="PF02897">
    <property type="entry name" value="Peptidase_S9_N"/>
    <property type="match status" value="1"/>
</dbReference>
<gene>
    <name evidence="10" type="ORF">O0S08_26915</name>
</gene>
<evidence type="ECO:0000259" key="9">
    <source>
        <dbReference type="Pfam" id="PF02897"/>
    </source>
</evidence>
<dbReference type="Gene3D" id="2.120.10.30">
    <property type="entry name" value="TolB, C-terminal domain"/>
    <property type="match status" value="2"/>
</dbReference>
<keyword evidence="2" id="KW-0378">Hydrolase</keyword>
<dbReference type="Pfam" id="PF00326">
    <property type="entry name" value="Peptidase_S9"/>
    <property type="match status" value="1"/>
</dbReference>
<dbReference type="RefSeq" id="WP_269032150.1">
    <property type="nucleotide sequence ID" value="NZ_CP114040.1"/>
</dbReference>
<dbReference type="EMBL" id="CP114040">
    <property type="protein sequence ID" value="WAS89840.1"/>
    <property type="molecule type" value="Genomic_DNA"/>
</dbReference>
<dbReference type="InterPro" id="IPR001375">
    <property type="entry name" value="Peptidase_S9_cat"/>
</dbReference>
<dbReference type="PROSITE" id="PS00708">
    <property type="entry name" value="PRO_ENDOPEP_SER"/>
    <property type="match status" value="1"/>
</dbReference>
<organism evidence="10 11">
    <name type="scientific">Nannocystis punicea</name>
    <dbReference type="NCBI Taxonomy" id="2995304"/>
    <lineage>
        <taxon>Bacteria</taxon>
        <taxon>Pseudomonadati</taxon>
        <taxon>Myxococcota</taxon>
        <taxon>Polyangia</taxon>
        <taxon>Nannocystales</taxon>
        <taxon>Nannocystaceae</taxon>
        <taxon>Nannocystis</taxon>
    </lineage>
</organism>
<reference evidence="10" key="1">
    <citation type="submission" date="2022-11" db="EMBL/GenBank/DDBJ databases">
        <title>Minimal conservation of predation-associated metabolite biosynthetic gene clusters underscores biosynthetic potential of Myxococcota including descriptions for ten novel species: Archangium lansinium sp. nov., Myxococcus landrumus sp. nov., Nannocystis bai.</title>
        <authorList>
            <person name="Ahearne A."/>
            <person name="Stevens C."/>
            <person name="Dowd S."/>
        </authorList>
    </citation>
    <scope>NUCLEOTIDE SEQUENCE</scope>
    <source>
        <strain evidence="10">Fl3</strain>
    </source>
</reference>
<dbReference type="PANTHER" id="PTHR42776">
    <property type="entry name" value="SERINE PEPTIDASE S9 FAMILY MEMBER"/>
    <property type="match status" value="1"/>
</dbReference>
<evidence type="ECO:0000256" key="7">
    <source>
        <dbReference type="SAM" id="MobiDB-lite"/>
    </source>
</evidence>
<proteinExistence type="inferred from homology"/>
<dbReference type="Gene3D" id="3.40.50.1820">
    <property type="entry name" value="alpha/beta hydrolase"/>
    <property type="match status" value="1"/>
</dbReference>
<dbReference type="PROSITE" id="PS51257">
    <property type="entry name" value="PROKAR_LIPOPROTEIN"/>
    <property type="match status" value="1"/>
</dbReference>
<evidence type="ECO:0000256" key="4">
    <source>
        <dbReference type="ARBA" id="ARBA00032284"/>
    </source>
</evidence>
<accession>A0ABY7GSC9</accession>
<dbReference type="SUPFAM" id="SSF82171">
    <property type="entry name" value="DPP6 N-terminal domain-like"/>
    <property type="match status" value="1"/>
</dbReference>
<dbReference type="InterPro" id="IPR011042">
    <property type="entry name" value="6-blade_b-propeller_TolB-like"/>
</dbReference>
<feature type="region of interest" description="Disordered" evidence="7">
    <location>
        <begin position="53"/>
        <end position="92"/>
    </location>
</feature>
<comment type="similarity">
    <text evidence="1">Belongs to the peptidase S9A family.</text>
</comment>
<evidence type="ECO:0000256" key="3">
    <source>
        <dbReference type="ARBA" id="ARBA00022990"/>
    </source>
</evidence>
<feature type="domain" description="Peptidase S9 prolyl oligopeptidase catalytic" evidence="8">
    <location>
        <begin position="494"/>
        <end position="697"/>
    </location>
</feature>
<evidence type="ECO:0000313" key="10">
    <source>
        <dbReference type="EMBL" id="WAS89840.1"/>
    </source>
</evidence>
<dbReference type="Proteomes" id="UP001164459">
    <property type="component" value="Chromosome"/>
</dbReference>
<evidence type="ECO:0000256" key="6">
    <source>
        <dbReference type="ARBA" id="ARBA00045885"/>
    </source>
</evidence>
<dbReference type="InterPro" id="IPR002471">
    <property type="entry name" value="Pept_S9_AS"/>
</dbReference>
<keyword evidence="11" id="KW-1185">Reference proteome</keyword>
<dbReference type="PANTHER" id="PTHR42776:SF27">
    <property type="entry name" value="DIPEPTIDYL PEPTIDASE FAMILY MEMBER 6"/>
    <property type="match status" value="1"/>
</dbReference>
<comment type="function">
    <text evidence="6">This enzyme catalyzes the hydrolysis of the N-terminal peptide bond of an N-acetylated peptide to generate an N-acetylated amino acid and a peptide with a free N-terminus. It preferentially cleaves off Ac-Ala, Ac-Met and Ac-Ser. Also, involved in the degradation of oxidized and glycated proteins.</text>
</comment>
<name>A0ABY7GSC9_9BACT</name>
<evidence type="ECO:0000256" key="5">
    <source>
        <dbReference type="ARBA" id="ARBA00032596"/>
    </source>
</evidence>
<protein>
    <recommendedName>
        <fullName evidence="5">Acyl-peptide hydrolase</fullName>
    </recommendedName>
    <alternativeName>
        <fullName evidence="4">Acylaminoacyl-peptidase</fullName>
    </alternativeName>
</protein>